<dbReference type="PROSITE" id="PS50932">
    <property type="entry name" value="HTH_LACI_2"/>
    <property type="match status" value="1"/>
</dbReference>
<dbReference type="Proteomes" id="UP001184150">
    <property type="component" value="Unassembled WGS sequence"/>
</dbReference>
<dbReference type="SUPFAM" id="SSF47413">
    <property type="entry name" value="lambda repressor-like DNA-binding domains"/>
    <property type="match status" value="1"/>
</dbReference>
<evidence type="ECO:0000256" key="3">
    <source>
        <dbReference type="ARBA" id="ARBA00023163"/>
    </source>
</evidence>
<proteinExistence type="predicted"/>
<keyword evidence="1" id="KW-0805">Transcription regulation</keyword>
<dbReference type="RefSeq" id="WP_309805101.1">
    <property type="nucleotide sequence ID" value="NZ_JAVDRD010000004.1"/>
</dbReference>
<dbReference type="GO" id="GO:0003677">
    <property type="term" value="F:DNA binding"/>
    <property type="evidence" value="ECO:0007669"/>
    <property type="project" value="UniProtKB-KW"/>
</dbReference>
<dbReference type="SMART" id="SM00354">
    <property type="entry name" value="HTH_LACI"/>
    <property type="match status" value="1"/>
</dbReference>
<protein>
    <submittedName>
        <fullName evidence="5">DNA-binding LacI/PurR family transcriptional regulator</fullName>
    </submittedName>
</protein>
<dbReference type="InterPro" id="IPR028082">
    <property type="entry name" value="Peripla_BP_I"/>
</dbReference>
<dbReference type="CDD" id="cd01392">
    <property type="entry name" value="HTH_LacI"/>
    <property type="match status" value="1"/>
</dbReference>
<dbReference type="EMBL" id="JAVDRD010000004">
    <property type="protein sequence ID" value="MDR6511150.1"/>
    <property type="molecule type" value="Genomic_DNA"/>
</dbReference>
<accession>A0ABU1MLD4</accession>
<dbReference type="Gene3D" id="1.10.260.40">
    <property type="entry name" value="lambda repressor-like DNA-binding domains"/>
    <property type="match status" value="1"/>
</dbReference>
<sequence>MNLKQFAELAGVSTATASRALSGTGRVSEETTSRIVALAEKLGYQPNAIARNLRTQRTMTVGVVVPMGHDALQHLSDPFFNTMIGFLADALVEHGYDLLLSRVLPDDERWLDRYIGTGRVDGILVIGQSDQYHVIESMARRYRPMVVWGGQMPGQRHCAVGSDNFRGGQMAAEHLIARGCRLLAFAGPGLGVEFGERLAGVRAALAAAGLPPPVELPSHFEPDAAYRDLAKHLGALDSMPDGIVAGADVTAASMLKALAEMGCDVPSTIKVIGYDGLPIAGHLVPALTTIDQHLREGARIMVDLLMRRIAGEDAPSVRIEPRLLVRQST</sequence>
<dbReference type="PANTHER" id="PTHR30146">
    <property type="entry name" value="LACI-RELATED TRANSCRIPTIONAL REPRESSOR"/>
    <property type="match status" value="1"/>
</dbReference>
<dbReference type="Pfam" id="PF00356">
    <property type="entry name" value="LacI"/>
    <property type="match status" value="1"/>
</dbReference>
<dbReference type="InterPro" id="IPR046335">
    <property type="entry name" value="LacI/GalR-like_sensor"/>
</dbReference>
<dbReference type="SUPFAM" id="SSF53822">
    <property type="entry name" value="Periplasmic binding protein-like I"/>
    <property type="match status" value="1"/>
</dbReference>
<dbReference type="InterPro" id="IPR000843">
    <property type="entry name" value="HTH_LacI"/>
</dbReference>
<dbReference type="Gene3D" id="3.40.50.2300">
    <property type="match status" value="2"/>
</dbReference>
<gene>
    <name evidence="5" type="ORF">J2792_002022</name>
</gene>
<keyword evidence="6" id="KW-1185">Reference proteome</keyword>
<dbReference type="InterPro" id="IPR010982">
    <property type="entry name" value="Lambda_DNA-bd_dom_sf"/>
</dbReference>
<evidence type="ECO:0000256" key="1">
    <source>
        <dbReference type="ARBA" id="ARBA00023015"/>
    </source>
</evidence>
<organism evidence="5 6">
    <name type="scientific">Novosphingobium capsulatum</name>
    <dbReference type="NCBI Taxonomy" id="13688"/>
    <lineage>
        <taxon>Bacteria</taxon>
        <taxon>Pseudomonadati</taxon>
        <taxon>Pseudomonadota</taxon>
        <taxon>Alphaproteobacteria</taxon>
        <taxon>Sphingomonadales</taxon>
        <taxon>Sphingomonadaceae</taxon>
        <taxon>Novosphingobium</taxon>
    </lineage>
</organism>
<name>A0ABU1MLD4_9SPHN</name>
<dbReference type="Pfam" id="PF13377">
    <property type="entry name" value="Peripla_BP_3"/>
    <property type="match status" value="1"/>
</dbReference>
<keyword evidence="3" id="KW-0804">Transcription</keyword>
<evidence type="ECO:0000313" key="5">
    <source>
        <dbReference type="EMBL" id="MDR6511150.1"/>
    </source>
</evidence>
<evidence type="ECO:0000259" key="4">
    <source>
        <dbReference type="PROSITE" id="PS50932"/>
    </source>
</evidence>
<keyword evidence="2 5" id="KW-0238">DNA-binding</keyword>
<evidence type="ECO:0000313" key="6">
    <source>
        <dbReference type="Proteomes" id="UP001184150"/>
    </source>
</evidence>
<dbReference type="PANTHER" id="PTHR30146:SF120">
    <property type="entry name" value="ALANINE RACEMASE"/>
    <property type="match status" value="1"/>
</dbReference>
<comment type="caution">
    <text evidence="5">The sequence shown here is derived from an EMBL/GenBank/DDBJ whole genome shotgun (WGS) entry which is preliminary data.</text>
</comment>
<evidence type="ECO:0000256" key="2">
    <source>
        <dbReference type="ARBA" id="ARBA00023125"/>
    </source>
</evidence>
<feature type="domain" description="HTH lacI-type" evidence="4">
    <location>
        <begin position="1"/>
        <end position="55"/>
    </location>
</feature>
<reference evidence="5 6" key="1">
    <citation type="submission" date="2023-07" db="EMBL/GenBank/DDBJ databases">
        <title>Sorghum-associated microbial communities from plants grown in Nebraska, USA.</title>
        <authorList>
            <person name="Schachtman D."/>
        </authorList>
    </citation>
    <scope>NUCLEOTIDE SEQUENCE [LARGE SCALE GENOMIC DNA]</scope>
    <source>
        <strain evidence="5 6">DS1027</strain>
    </source>
</reference>